<dbReference type="Gene3D" id="1.25.40.10">
    <property type="entry name" value="Tetratricopeptide repeat domain"/>
    <property type="match status" value="1"/>
</dbReference>
<dbReference type="GeneID" id="25408820"/>
<dbReference type="Proteomes" id="UP000027730">
    <property type="component" value="Unassembled WGS sequence"/>
</dbReference>
<sequence>PCFQPLASLRKARLSSLRSRNPGTVLLVRAIEEPLQIGTLYPGMNVVEDTTQDVSHLEVFFPSTSPPVAILKRGTVLAIKEPLFVMNHGRKVVRVVQPSNIMVLKSEHEMYPKMFQGPSVSPERTALEWRVEGDDALTRGNHTEAMDWYVNVSTATRASDLRQCIYESRADAAMRAGLYDLALEDAKLVLFASKAQTKAERSNALYLAGSASYELRKFALAEEYFRRFLTTCPNGTQGLRRLHRTQERLREESTGAYDYAAMLSQQTFADHATFVNKTEVRDSEDHGRGLYARDDIKCGELVFCEKAFAISHPPLNFPSGPYAVEYSNYYGGCGKGVAALWLRAVQKVFANTSHAKELLTLYGGMSYVKDTDALLVDGQLAIDVYQVLQIIDHNVYSFEAGHAQEPYGTTRHTAHEERESVGLFQHASYMNHSCLNNTSRSMTGDMMIVRANKAIAKGTEITTCYLSPNIGEPRRSAELNRIWKFQCDCRLCASENACEVDWKPIFDEIRCHRLLPDLHDAALLRDKINKAQELVATFEKCYPEHLFEVGQMPRVALRELEEILMEANSRVGNHERSCEHAMSLVRDSGYGILAEETSVSMGCKNGIPSKGLVDALYLLSKHETRQEIAKEYLCLAKRMYLTINGTSNAWEVAYGEPDPQS</sequence>
<dbReference type="Gene3D" id="2.170.270.10">
    <property type="entry name" value="SET domain"/>
    <property type="match status" value="1"/>
</dbReference>
<dbReference type="OrthoDB" id="438641at2759"/>
<organism evidence="2 3">
    <name type="scientific">Aureobasidium namibiae CBS 147.97</name>
    <dbReference type="NCBI Taxonomy" id="1043004"/>
    <lineage>
        <taxon>Eukaryota</taxon>
        <taxon>Fungi</taxon>
        <taxon>Dikarya</taxon>
        <taxon>Ascomycota</taxon>
        <taxon>Pezizomycotina</taxon>
        <taxon>Dothideomycetes</taxon>
        <taxon>Dothideomycetidae</taxon>
        <taxon>Dothideales</taxon>
        <taxon>Saccotheciaceae</taxon>
        <taxon>Aureobasidium</taxon>
    </lineage>
</organism>
<evidence type="ECO:0000259" key="1">
    <source>
        <dbReference type="PROSITE" id="PS50280"/>
    </source>
</evidence>
<reference evidence="2 3" key="1">
    <citation type="journal article" date="2014" name="BMC Genomics">
        <title>Genome sequencing of four Aureobasidium pullulans varieties: biotechnological potential, stress tolerance, and description of new species.</title>
        <authorList>
            <person name="Gostin Ar C."/>
            <person name="Ohm R.A."/>
            <person name="Kogej T."/>
            <person name="Sonjak S."/>
            <person name="Turk M."/>
            <person name="Zajc J."/>
            <person name="Zalar P."/>
            <person name="Grube M."/>
            <person name="Sun H."/>
            <person name="Han J."/>
            <person name="Sharma A."/>
            <person name="Chiniquy J."/>
            <person name="Ngan C.Y."/>
            <person name="Lipzen A."/>
            <person name="Barry K."/>
            <person name="Grigoriev I.V."/>
            <person name="Gunde-Cimerman N."/>
        </authorList>
    </citation>
    <scope>NUCLEOTIDE SEQUENCE [LARGE SCALE GENOMIC DNA]</scope>
    <source>
        <strain evidence="2 3">CBS 147.97</strain>
    </source>
</reference>
<dbReference type="STRING" id="1043004.A0A074WUB0"/>
<dbReference type="PANTHER" id="PTHR47643">
    <property type="entry name" value="TPR DOMAIN PROTEIN (AFU_ORTHOLOGUE AFUA_5G12710)"/>
    <property type="match status" value="1"/>
</dbReference>
<dbReference type="SUPFAM" id="SSF48452">
    <property type="entry name" value="TPR-like"/>
    <property type="match status" value="1"/>
</dbReference>
<protein>
    <submittedName>
        <fullName evidence="2">SET domain-containing protein</fullName>
    </submittedName>
</protein>
<dbReference type="HOGENOM" id="CLU_009043_2_0_1"/>
<dbReference type="InterPro" id="IPR011990">
    <property type="entry name" value="TPR-like_helical_dom_sf"/>
</dbReference>
<proteinExistence type="predicted"/>
<accession>A0A074WUB0</accession>
<feature type="domain" description="SET" evidence="1">
    <location>
        <begin position="276"/>
        <end position="466"/>
    </location>
</feature>
<dbReference type="EMBL" id="KL584703">
    <property type="protein sequence ID" value="KEQ76800.1"/>
    <property type="molecule type" value="Genomic_DNA"/>
</dbReference>
<name>A0A074WUB0_9PEZI</name>
<dbReference type="PROSITE" id="PS50280">
    <property type="entry name" value="SET"/>
    <property type="match status" value="1"/>
</dbReference>
<dbReference type="PANTHER" id="PTHR47643:SF2">
    <property type="entry name" value="TPR DOMAIN PROTEIN (AFU_ORTHOLOGUE AFUA_5G12710)"/>
    <property type="match status" value="1"/>
</dbReference>
<gene>
    <name evidence="2" type="ORF">M436DRAFT_37350</name>
</gene>
<dbReference type="InterPro" id="IPR001214">
    <property type="entry name" value="SET_dom"/>
</dbReference>
<dbReference type="AlphaFoldDB" id="A0A074WUB0"/>
<dbReference type="RefSeq" id="XP_013430616.1">
    <property type="nucleotide sequence ID" value="XM_013575162.1"/>
</dbReference>
<dbReference type="InterPro" id="IPR046341">
    <property type="entry name" value="SET_dom_sf"/>
</dbReference>
<dbReference type="InterPro" id="IPR053209">
    <property type="entry name" value="Gramillin-biosynth_MTr"/>
</dbReference>
<dbReference type="Pfam" id="PF00856">
    <property type="entry name" value="SET"/>
    <property type="match status" value="1"/>
</dbReference>
<keyword evidence="3" id="KW-1185">Reference proteome</keyword>
<dbReference type="SMART" id="SM00317">
    <property type="entry name" value="SET"/>
    <property type="match status" value="1"/>
</dbReference>
<dbReference type="SUPFAM" id="SSF82199">
    <property type="entry name" value="SET domain"/>
    <property type="match status" value="1"/>
</dbReference>
<feature type="non-terminal residue" evidence="2">
    <location>
        <position position="1"/>
    </location>
</feature>
<evidence type="ECO:0000313" key="2">
    <source>
        <dbReference type="EMBL" id="KEQ76800.1"/>
    </source>
</evidence>
<evidence type="ECO:0000313" key="3">
    <source>
        <dbReference type="Proteomes" id="UP000027730"/>
    </source>
</evidence>